<evidence type="ECO:0000313" key="5">
    <source>
        <dbReference type="Proteomes" id="UP001152797"/>
    </source>
</evidence>
<protein>
    <submittedName>
        <fullName evidence="4">Retrovirus-related Pol polyprotein from transposon TNT 1-94</fullName>
    </submittedName>
</protein>
<feature type="domain" description="Reverse transcriptase Ty1/copia-type" evidence="1">
    <location>
        <begin position="99"/>
        <end position="269"/>
    </location>
</feature>
<dbReference type="EMBL" id="CAMXCT010004427">
    <property type="protein sequence ID" value="CAI4008956.1"/>
    <property type="molecule type" value="Genomic_DNA"/>
</dbReference>
<dbReference type="OrthoDB" id="413361at2759"/>
<dbReference type="Pfam" id="PF07727">
    <property type="entry name" value="RVT_2"/>
    <property type="match status" value="1"/>
</dbReference>
<proteinExistence type="predicted"/>
<evidence type="ECO:0000313" key="3">
    <source>
        <dbReference type="EMBL" id="CAL1162331.1"/>
    </source>
</evidence>
<gene>
    <name evidence="2" type="ORF">C1SCF055_LOCUS34346</name>
</gene>
<reference evidence="3" key="2">
    <citation type="submission" date="2024-04" db="EMBL/GenBank/DDBJ databases">
        <authorList>
            <person name="Chen Y."/>
            <person name="Shah S."/>
            <person name="Dougan E. K."/>
            <person name="Thang M."/>
            <person name="Chan C."/>
        </authorList>
    </citation>
    <scope>NUCLEOTIDE SEQUENCE [LARGE SCALE GENOMIC DNA]</scope>
</reference>
<dbReference type="EMBL" id="CAMXCT030004427">
    <property type="protein sequence ID" value="CAL4796268.1"/>
    <property type="molecule type" value="Genomic_DNA"/>
</dbReference>
<dbReference type="InterPro" id="IPR013103">
    <property type="entry name" value="RVT_2"/>
</dbReference>
<evidence type="ECO:0000313" key="2">
    <source>
        <dbReference type="EMBL" id="CAI4008956.1"/>
    </source>
</evidence>
<dbReference type="Proteomes" id="UP001152797">
    <property type="component" value="Unassembled WGS sequence"/>
</dbReference>
<dbReference type="AlphaFoldDB" id="A0A9P1DG32"/>
<evidence type="ECO:0000313" key="4">
    <source>
        <dbReference type="EMBL" id="CAL4796268.1"/>
    </source>
</evidence>
<evidence type="ECO:0000259" key="1">
    <source>
        <dbReference type="Pfam" id="PF07727"/>
    </source>
</evidence>
<dbReference type="EMBL" id="CAMXCT020004427">
    <property type="protein sequence ID" value="CAL1162331.1"/>
    <property type="molecule type" value="Genomic_DNA"/>
</dbReference>
<name>A0A9P1DG32_9DINO</name>
<sequence length="351" mass="40008">MNKLTMSEENLCVEEALAEDLGERQYDDVTEEIPDEMELEQARDEERSVEIPIPTSRRGVKHMTENFESFLVSNLKRRAVEVSERHMTDEELELMKQGPNRDVAMRMRWVLTWKRDDSGNRAAKARCVVLGHQDPHYEHRQTMAPTMSRTTRHILLSLAAALKMRVAKGDVSGAFLQGRSYQHDAYVIPTDEICDAMSLPHGSITKLKKVCYGLADAPLEWFLTVSEFLQSLGFERCVCDPCCFKYVDKDKGLIGLIRGHVDDFLFCGPASCPIWRAAESIAAIDCEDAMYAVMHSEVYVPKGPEHRTALELMGLKEAITNTQTPIRWPETEKVKVWISLEEELLQLTLED</sequence>
<reference evidence="2" key="1">
    <citation type="submission" date="2022-10" db="EMBL/GenBank/DDBJ databases">
        <authorList>
            <person name="Chen Y."/>
            <person name="Dougan E. K."/>
            <person name="Chan C."/>
            <person name="Rhodes N."/>
            <person name="Thang M."/>
        </authorList>
    </citation>
    <scope>NUCLEOTIDE SEQUENCE</scope>
</reference>
<comment type="caution">
    <text evidence="2">The sequence shown here is derived from an EMBL/GenBank/DDBJ whole genome shotgun (WGS) entry which is preliminary data.</text>
</comment>
<accession>A0A9P1DG32</accession>
<keyword evidence="5" id="KW-1185">Reference proteome</keyword>
<organism evidence="2">
    <name type="scientific">Cladocopium goreaui</name>
    <dbReference type="NCBI Taxonomy" id="2562237"/>
    <lineage>
        <taxon>Eukaryota</taxon>
        <taxon>Sar</taxon>
        <taxon>Alveolata</taxon>
        <taxon>Dinophyceae</taxon>
        <taxon>Suessiales</taxon>
        <taxon>Symbiodiniaceae</taxon>
        <taxon>Cladocopium</taxon>
    </lineage>
</organism>